<proteinExistence type="predicted"/>
<evidence type="ECO:0000313" key="2">
    <source>
        <dbReference type="Proteomes" id="UP001302666"/>
    </source>
</evidence>
<organism evidence="1 2">
    <name type="scientific">Tritonibacter scottomollicae</name>
    <name type="common">Epibacterium scottomollicae</name>
    <dbReference type="NCBI Taxonomy" id="483013"/>
    <lineage>
        <taxon>Bacteria</taxon>
        <taxon>Pseudomonadati</taxon>
        <taxon>Pseudomonadota</taxon>
        <taxon>Alphaproteobacteria</taxon>
        <taxon>Rhodobacterales</taxon>
        <taxon>Paracoccaceae</taxon>
        <taxon>Tritonibacter</taxon>
    </lineage>
</organism>
<keyword evidence="2" id="KW-1185">Reference proteome</keyword>
<name>A0ABZ0HHW5_TRISK</name>
<dbReference type="Proteomes" id="UP001302666">
    <property type="component" value="Chromosome"/>
</dbReference>
<accession>A0ABZ0HHW5</accession>
<gene>
    <name evidence="1" type="ORF">R1T40_03430</name>
</gene>
<dbReference type="RefSeq" id="WP_133166738.1">
    <property type="nucleotide sequence ID" value="NZ_CP136704.1"/>
</dbReference>
<evidence type="ECO:0000313" key="1">
    <source>
        <dbReference type="EMBL" id="WOI33813.1"/>
    </source>
</evidence>
<sequence length="77" mass="8678">MYKFYSASGVIGLSRYEDGRDLPERFNDGSRETIPSGGWSSEEWLATMLTQLVEEENMNLEQLMSHLATMGVADDRG</sequence>
<protein>
    <submittedName>
        <fullName evidence="1">Uncharacterized protein</fullName>
    </submittedName>
</protein>
<dbReference type="EMBL" id="CP136704">
    <property type="protein sequence ID" value="WOI33813.1"/>
    <property type="molecule type" value="Genomic_DNA"/>
</dbReference>
<reference evidence="1 2" key="1">
    <citation type="submission" date="2023-10" db="EMBL/GenBank/DDBJ databases">
        <title>Eight complete genome sequences of bacteria isolated from laboratory stock of Giant Kelp gametophytes.</title>
        <authorList>
            <person name="Tolentino B."/>
            <person name="Nuzhdin S."/>
        </authorList>
    </citation>
    <scope>NUCLEOTIDE SEQUENCE [LARGE SCALE GENOMIC DNA]</scope>
    <source>
        <strain evidence="1 2">LC.270.F.C4</strain>
    </source>
</reference>